<evidence type="ECO:0000313" key="1">
    <source>
        <dbReference type="EMBL" id="KAF5322503.1"/>
    </source>
</evidence>
<protein>
    <submittedName>
        <fullName evidence="1">Uncharacterized protein</fullName>
    </submittedName>
</protein>
<dbReference type="Proteomes" id="UP000567179">
    <property type="component" value="Unassembled WGS sequence"/>
</dbReference>
<proteinExistence type="predicted"/>
<sequence length="119" mass="13272">MPLLLRTHILSSDSTAFLAMASIGRETMVKIALEHARKAVELDTLAGSPREAVDKYAMCVSLLNKVIEAMYRDGTETEKTVDIARLVTIHNSYLDRISMLCSRYTIPMPSTTSSNPLRR</sequence>
<comment type="caution">
    <text evidence="1">The sequence shown here is derived from an EMBL/GenBank/DDBJ whole genome shotgun (WGS) entry which is preliminary data.</text>
</comment>
<evidence type="ECO:0000313" key="2">
    <source>
        <dbReference type="Proteomes" id="UP000567179"/>
    </source>
</evidence>
<organism evidence="1 2">
    <name type="scientific">Psilocybe cf. subviscida</name>
    <dbReference type="NCBI Taxonomy" id="2480587"/>
    <lineage>
        <taxon>Eukaryota</taxon>
        <taxon>Fungi</taxon>
        <taxon>Dikarya</taxon>
        <taxon>Basidiomycota</taxon>
        <taxon>Agaricomycotina</taxon>
        <taxon>Agaricomycetes</taxon>
        <taxon>Agaricomycetidae</taxon>
        <taxon>Agaricales</taxon>
        <taxon>Agaricineae</taxon>
        <taxon>Strophariaceae</taxon>
        <taxon>Psilocybe</taxon>
    </lineage>
</organism>
<dbReference type="EMBL" id="JAACJJ010000028">
    <property type="protein sequence ID" value="KAF5322503.1"/>
    <property type="molecule type" value="Genomic_DNA"/>
</dbReference>
<name>A0A8H5BG92_9AGAR</name>
<accession>A0A8H5BG92</accession>
<dbReference type="AlphaFoldDB" id="A0A8H5BG92"/>
<reference evidence="1 2" key="1">
    <citation type="journal article" date="2020" name="ISME J.">
        <title>Uncovering the hidden diversity of litter-decomposition mechanisms in mushroom-forming fungi.</title>
        <authorList>
            <person name="Floudas D."/>
            <person name="Bentzer J."/>
            <person name="Ahren D."/>
            <person name="Johansson T."/>
            <person name="Persson P."/>
            <person name="Tunlid A."/>
        </authorList>
    </citation>
    <scope>NUCLEOTIDE SEQUENCE [LARGE SCALE GENOMIC DNA]</scope>
    <source>
        <strain evidence="1 2">CBS 101986</strain>
    </source>
</reference>
<dbReference type="OrthoDB" id="2245455at2759"/>
<gene>
    <name evidence="1" type="ORF">D9619_002191</name>
</gene>
<keyword evidence="2" id="KW-1185">Reference proteome</keyword>
<dbReference type="Gene3D" id="1.20.58.80">
    <property type="entry name" value="Phosphotransferase system, lactose/cellobiose-type IIA subunit"/>
    <property type="match status" value="1"/>
</dbReference>